<feature type="transmembrane region" description="Helical" evidence="5">
    <location>
        <begin position="106"/>
        <end position="123"/>
    </location>
</feature>
<evidence type="ECO:0000259" key="6">
    <source>
        <dbReference type="PROSITE" id="PS50850"/>
    </source>
</evidence>
<dbReference type="PROSITE" id="PS50850">
    <property type="entry name" value="MFS"/>
    <property type="match status" value="1"/>
</dbReference>
<dbReference type="OrthoDB" id="5215911at2759"/>
<name>A0A545VH27_9HYPO</name>
<dbReference type="InterPro" id="IPR020846">
    <property type="entry name" value="MFS_dom"/>
</dbReference>
<evidence type="ECO:0000256" key="4">
    <source>
        <dbReference type="ARBA" id="ARBA00023136"/>
    </source>
</evidence>
<feature type="transmembrane region" description="Helical" evidence="5">
    <location>
        <begin position="374"/>
        <end position="397"/>
    </location>
</feature>
<feature type="transmembrane region" description="Helical" evidence="5">
    <location>
        <begin position="38"/>
        <end position="61"/>
    </location>
</feature>
<feature type="transmembrane region" description="Helical" evidence="5">
    <location>
        <begin position="164"/>
        <end position="183"/>
    </location>
</feature>
<feature type="transmembrane region" description="Helical" evidence="5">
    <location>
        <begin position="512"/>
        <end position="534"/>
    </location>
</feature>
<protein>
    <submittedName>
        <fullName evidence="7">Major facilitator superfamily transporter</fullName>
    </submittedName>
</protein>
<evidence type="ECO:0000256" key="2">
    <source>
        <dbReference type="ARBA" id="ARBA00022692"/>
    </source>
</evidence>
<feature type="transmembrane region" description="Helical" evidence="5">
    <location>
        <begin position="81"/>
        <end position="99"/>
    </location>
</feature>
<feature type="transmembrane region" description="Helical" evidence="5">
    <location>
        <begin position="135"/>
        <end position="157"/>
    </location>
</feature>
<dbReference type="AlphaFoldDB" id="A0A545VH27"/>
<accession>A0A545VH27</accession>
<dbReference type="PANTHER" id="PTHR23502">
    <property type="entry name" value="MAJOR FACILITATOR SUPERFAMILY"/>
    <property type="match status" value="1"/>
</dbReference>
<evidence type="ECO:0000256" key="3">
    <source>
        <dbReference type="ARBA" id="ARBA00022989"/>
    </source>
</evidence>
<dbReference type="InterPro" id="IPR036259">
    <property type="entry name" value="MFS_trans_sf"/>
</dbReference>
<dbReference type="EMBL" id="SPUK01000001">
    <property type="protein sequence ID" value="TQW01022.1"/>
    <property type="molecule type" value="Genomic_DNA"/>
</dbReference>
<dbReference type="PANTHER" id="PTHR23502:SF50">
    <property type="entry name" value="TRANSPORTER, PUTATIVE (AFU_ORTHOLOGUE AFUA_5G00430)-RELATED"/>
    <property type="match status" value="1"/>
</dbReference>
<feature type="domain" description="Major facilitator superfamily (MFS) profile" evidence="6">
    <location>
        <begin position="39"/>
        <end position="535"/>
    </location>
</feature>
<proteinExistence type="predicted"/>
<gene>
    <name evidence="7" type="ORF">IF1G_00953</name>
</gene>
<comment type="subcellular location">
    <subcellularLocation>
        <location evidence="1">Membrane</location>
        <topology evidence="1">Multi-pass membrane protein</topology>
    </subcellularLocation>
</comment>
<feature type="transmembrane region" description="Helical" evidence="5">
    <location>
        <begin position="418"/>
        <end position="437"/>
    </location>
</feature>
<keyword evidence="2 5" id="KW-0812">Transmembrane</keyword>
<organism evidence="7 8">
    <name type="scientific">Cordyceps javanica</name>
    <dbReference type="NCBI Taxonomy" id="43265"/>
    <lineage>
        <taxon>Eukaryota</taxon>
        <taxon>Fungi</taxon>
        <taxon>Dikarya</taxon>
        <taxon>Ascomycota</taxon>
        <taxon>Pezizomycotina</taxon>
        <taxon>Sordariomycetes</taxon>
        <taxon>Hypocreomycetidae</taxon>
        <taxon>Hypocreales</taxon>
        <taxon>Cordycipitaceae</taxon>
        <taxon>Cordyceps</taxon>
    </lineage>
</organism>
<evidence type="ECO:0000313" key="8">
    <source>
        <dbReference type="Proteomes" id="UP000315783"/>
    </source>
</evidence>
<feature type="transmembrane region" description="Helical" evidence="5">
    <location>
        <begin position="325"/>
        <end position="354"/>
    </location>
</feature>
<comment type="caution">
    <text evidence="7">The sequence shown here is derived from an EMBL/GenBank/DDBJ whole genome shotgun (WGS) entry which is preliminary data.</text>
</comment>
<evidence type="ECO:0000256" key="5">
    <source>
        <dbReference type="SAM" id="Phobius"/>
    </source>
</evidence>
<dbReference type="Pfam" id="PF07690">
    <property type="entry name" value="MFS_1"/>
    <property type="match status" value="1"/>
</dbReference>
<keyword evidence="8" id="KW-1185">Reference proteome</keyword>
<evidence type="ECO:0000313" key="7">
    <source>
        <dbReference type="EMBL" id="TQW01022.1"/>
    </source>
</evidence>
<keyword evidence="3 5" id="KW-1133">Transmembrane helix</keyword>
<dbReference type="InterPro" id="IPR011701">
    <property type="entry name" value="MFS"/>
</dbReference>
<dbReference type="Proteomes" id="UP000315783">
    <property type="component" value="Unassembled WGS sequence"/>
</dbReference>
<keyword evidence="4 5" id="KW-0472">Membrane</keyword>
<dbReference type="SUPFAM" id="SSF103473">
    <property type="entry name" value="MFS general substrate transporter"/>
    <property type="match status" value="1"/>
</dbReference>
<reference evidence="7 8" key="1">
    <citation type="journal article" date="2019" name="Appl. Microbiol. Biotechnol.">
        <title>Genome sequence of Isaria javanica and comparative genome analysis insights into family S53 peptidase evolution in fungal entomopathogens.</title>
        <authorList>
            <person name="Lin R."/>
            <person name="Zhang X."/>
            <person name="Xin B."/>
            <person name="Zou M."/>
            <person name="Gao Y."/>
            <person name="Qin F."/>
            <person name="Hu Q."/>
            <person name="Xie B."/>
            <person name="Cheng X."/>
        </authorList>
    </citation>
    <scope>NUCLEOTIDE SEQUENCE [LARGE SCALE GENOMIC DNA]</scope>
    <source>
        <strain evidence="7 8">IJ1G</strain>
    </source>
</reference>
<sequence length="565" mass="61741">MTPPGSVKLIGRNGSIISYPKPTDDYDDPLNWSLRRKAVHLSIVLVYAAVTFAWTDLALLRNVHLASDLSMDASQLAVSTSFRYIGMASAGIVFIPLAYKYGRRPAYLASLLLQFSAAVWTALVSHRWEYRAANAVAGAGAVVAQSLVPMTITDLFFTHQFATVYGLAVFAQGVGCFAGPILASEIATPHGHDHDWRWLPWTMAGLFGATALLVLFGVEESTFVPNIDNQVAAKKTLEAEEEEQRTAATRGHSSYFFNRRISIGDDSTDAGTATVDADDQDMLDLVNVTRQAGGGAYLDLPPGPRPLRQRFALFTRTGRPIRRRILSAFVILGTFPGVIYAALTYGFLMAWLSLFSHVVQTQMMLPPYNLDRRGLALLDLGPLLGHVLGSLVVPPMSDYWIVSRARRNGGVYEPEMRLWFALLGGAFVAAGILMFGLGIAKKAPIAELLISYILFAFGLSVCQETSLTYITDCYHNMIGDAMVGIVFFRNALAVVLWMGIMPRIGANGTNTVFVTTSIAAAIVMLIPVPLLIWGRRGRMLTASKYREYSLAATPPATLKKIMGER</sequence>
<dbReference type="GO" id="GO:0005886">
    <property type="term" value="C:plasma membrane"/>
    <property type="evidence" value="ECO:0007669"/>
    <property type="project" value="TreeGrafter"/>
</dbReference>
<dbReference type="Gene3D" id="1.20.1250.20">
    <property type="entry name" value="MFS general substrate transporter like domains"/>
    <property type="match status" value="1"/>
</dbReference>
<feature type="transmembrane region" description="Helical" evidence="5">
    <location>
        <begin position="449"/>
        <end position="470"/>
    </location>
</feature>
<feature type="transmembrane region" description="Helical" evidence="5">
    <location>
        <begin position="482"/>
        <end position="500"/>
    </location>
</feature>
<dbReference type="STRING" id="43265.A0A545VH27"/>
<evidence type="ECO:0000256" key="1">
    <source>
        <dbReference type="ARBA" id="ARBA00004141"/>
    </source>
</evidence>
<feature type="transmembrane region" description="Helical" evidence="5">
    <location>
        <begin position="198"/>
        <end position="218"/>
    </location>
</feature>
<dbReference type="GO" id="GO:0022857">
    <property type="term" value="F:transmembrane transporter activity"/>
    <property type="evidence" value="ECO:0007669"/>
    <property type="project" value="InterPro"/>
</dbReference>